<evidence type="ECO:0000313" key="3">
    <source>
        <dbReference type="Proteomes" id="UP000028302"/>
    </source>
</evidence>
<accession>A0A084INQ9</accession>
<sequence>MPDQRSRRAVSAVWAERLSGLGFDDLQRGIDRLPRYLRAHNWWPPGAAEFRELCLPGYADFGMPPLDEAYAEATKREYSHPAVAWARGRCQHAFDQMNATEARRRFAREYDAALIKAREGFEFPKLHKALPQKQPPAPPAERQRELAAEMRRRLATERFDLAQEESHGST</sequence>
<evidence type="ECO:0000256" key="1">
    <source>
        <dbReference type="SAM" id="MobiDB-lite"/>
    </source>
</evidence>
<dbReference type="EMBL" id="APNK01000005">
    <property type="protein sequence ID" value="KEZ78343.1"/>
    <property type="molecule type" value="Genomic_DNA"/>
</dbReference>
<dbReference type="AlphaFoldDB" id="A0A084INQ9"/>
<gene>
    <name evidence="2" type="ORF">C41B8_05558</name>
</gene>
<dbReference type="STRING" id="1304275.C41B8_05558"/>
<comment type="caution">
    <text evidence="2">The sequence shown here is derived from an EMBL/GenBank/DDBJ whole genome shotgun (WGS) entry which is preliminary data.</text>
</comment>
<organism evidence="2 3">
    <name type="scientific">Salinisphaera hydrothermalis (strain C41B8)</name>
    <dbReference type="NCBI Taxonomy" id="1304275"/>
    <lineage>
        <taxon>Bacteria</taxon>
        <taxon>Pseudomonadati</taxon>
        <taxon>Pseudomonadota</taxon>
        <taxon>Gammaproteobacteria</taxon>
        <taxon>Salinisphaerales</taxon>
        <taxon>Salinisphaeraceae</taxon>
        <taxon>Salinisphaera</taxon>
    </lineage>
</organism>
<name>A0A084INQ9_SALHC</name>
<proteinExistence type="predicted"/>
<dbReference type="Proteomes" id="UP000028302">
    <property type="component" value="Unassembled WGS sequence"/>
</dbReference>
<protein>
    <submittedName>
        <fullName evidence="2">Replication P</fullName>
    </submittedName>
</protein>
<keyword evidence="3" id="KW-1185">Reference proteome</keyword>
<reference evidence="2 3" key="1">
    <citation type="submission" date="2013-03" db="EMBL/GenBank/DDBJ databases">
        <title>Salinisphaera hydrothermalis C41B8 Genome Sequencing.</title>
        <authorList>
            <person name="Li C."/>
            <person name="Lai Q."/>
            <person name="Shao Z."/>
        </authorList>
    </citation>
    <scope>NUCLEOTIDE SEQUENCE [LARGE SCALE GENOMIC DNA]</scope>
    <source>
        <strain evidence="2 3">C41B8</strain>
    </source>
</reference>
<evidence type="ECO:0000313" key="2">
    <source>
        <dbReference type="EMBL" id="KEZ78343.1"/>
    </source>
</evidence>
<feature type="region of interest" description="Disordered" evidence="1">
    <location>
        <begin position="128"/>
        <end position="147"/>
    </location>
</feature>